<evidence type="ECO:0008006" key="4">
    <source>
        <dbReference type="Google" id="ProtNLM"/>
    </source>
</evidence>
<dbReference type="eggNOG" id="ENOG5030VH0">
    <property type="taxonomic scope" value="Bacteria"/>
</dbReference>
<comment type="caution">
    <text evidence="2">The sequence shown here is derived from an EMBL/GenBank/DDBJ whole genome shotgun (WGS) entry which is preliminary data.</text>
</comment>
<dbReference type="EMBL" id="AFOY02000015">
    <property type="protein sequence ID" value="EXF94031.1"/>
    <property type="molecule type" value="Genomic_DNA"/>
</dbReference>
<evidence type="ECO:0000313" key="2">
    <source>
        <dbReference type="EMBL" id="EXF94031.1"/>
    </source>
</evidence>
<feature type="chain" id="PRO_5001457192" description="Lipoprotein" evidence="1">
    <location>
        <begin position="23"/>
        <end position="83"/>
    </location>
</feature>
<evidence type="ECO:0000256" key="1">
    <source>
        <dbReference type="SAM" id="SignalP"/>
    </source>
</evidence>
<sequence length="83" mass="10027">MYRRILLSALFGLSLSACFYYAEPGYYGPEVYTVPAPYYYGGYYYRPYYYGGYYYGPRYYGGYRHYYHGDHDHDRGGDRHEHD</sequence>
<organism evidence="2 3">
    <name type="scientific">Pseudomonas fluorescens HK44</name>
    <dbReference type="NCBI Taxonomy" id="1042209"/>
    <lineage>
        <taxon>Bacteria</taxon>
        <taxon>Pseudomonadati</taxon>
        <taxon>Pseudomonadota</taxon>
        <taxon>Gammaproteobacteria</taxon>
        <taxon>Pseudomonadales</taxon>
        <taxon>Pseudomonadaceae</taxon>
        <taxon>Pseudomonas</taxon>
    </lineage>
</organism>
<protein>
    <recommendedName>
        <fullName evidence="4">Lipoprotein</fullName>
    </recommendedName>
</protein>
<reference evidence="2 3" key="1">
    <citation type="journal article" date="2011" name="J. Bacteriol.">
        <title>Draft genome sequence of the polycyclic aromatic hydrocarbon-degrading, genetically engineered bioluminescent bioreporter Pseudomonas fluorescens HK44.</title>
        <authorList>
            <person name="Chauhan A."/>
            <person name="Layton A.C."/>
            <person name="Williams D.E."/>
            <person name="Smartt A.E."/>
            <person name="Ripp S."/>
            <person name="Karpinets T.V."/>
            <person name="Brown S.D."/>
            <person name="Sayler G.S."/>
        </authorList>
    </citation>
    <scope>NUCLEOTIDE SEQUENCE [LARGE SCALE GENOMIC DNA]</scope>
    <source>
        <strain evidence="2 3">HK44</strain>
    </source>
</reference>
<dbReference type="AlphaFoldDB" id="A0A010RND7"/>
<evidence type="ECO:0000313" key="3">
    <source>
        <dbReference type="Proteomes" id="UP000022611"/>
    </source>
</evidence>
<dbReference type="RefSeq" id="WP_019692553.1">
    <property type="nucleotide sequence ID" value="NZ_AFOY02000015.1"/>
</dbReference>
<name>A0A010RND7_PSEFL</name>
<feature type="signal peptide" evidence="1">
    <location>
        <begin position="1"/>
        <end position="22"/>
    </location>
</feature>
<dbReference type="HOGENOM" id="CLU_166152_0_0_6"/>
<proteinExistence type="predicted"/>
<dbReference type="PROSITE" id="PS51257">
    <property type="entry name" value="PROKAR_LIPOPROTEIN"/>
    <property type="match status" value="1"/>
</dbReference>
<dbReference type="PATRIC" id="fig|1042209.11.peg.4491"/>
<gene>
    <name evidence="2" type="ORF">HK44_010435</name>
</gene>
<accession>A0A010RND7</accession>
<keyword evidence="1" id="KW-0732">Signal</keyword>
<dbReference type="Proteomes" id="UP000022611">
    <property type="component" value="Unassembled WGS sequence"/>
</dbReference>